<dbReference type="InterPro" id="IPR035979">
    <property type="entry name" value="RBD_domain_sf"/>
</dbReference>
<dbReference type="InterPro" id="IPR029000">
    <property type="entry name" value="Cyclophilin-like_dom_sf"/>
</dbReference>
<organism evidence="12 13">
    <name type="scientific">Chrysophaeum taylorii</name>
    <dbReference type="NCBI Taxonomy" id="2483200"/>
    <lineage>
        <taxon>Eukaryota</taxon>
        <taxon>Sar</taxon>
        <taxon>Stramenopiles</taxon>
        <taxon>Ochrophyta</taxon>
        <taxon>Pelagophyceae</taxon>
        <taxon>Pelagomonadales</taxon>
        <taxon>Pelagomonadaceae</taxon>
        <taxon>Chrysophaeum</taxon>
    </lineage>
</organism>
<feature type="region of interest" description="Disordered" evidence="9">
    <location>
        <begin position="163"/>
        <end position="203"/>
    </location>
</feature>
<evidence type="ECO:0000256" key="3">
    <source>
        <dbReference type="ARBA" id="ARBA00022884"/>
    </source>
</evidence>
<dbReference type="Pfam" id="PF00076">
    <property type="entry name" value="RRM_1"/>
    <property type="match status" value="1"/>
</dbReference>
<evidence type="ECO:0000256" key="4">
    <source>
        <dbReference type="ARBA" id="ARBA00023110"/>
    </source>
</evidence>
<evidence type="ECO:0000256" key="1">
    <source>
        <dbReference type="ARBA" id="ARBA00000971"/>
    </source>
</evidence>
<evidence type="ECO:0000313" key="13">
    <source>
        <dbReference type="Proteomes" id="UP001230188"/>
    </source>
</evidence>
<dbReference type="Pfam" id="PF00160">
    <property type="entry name" value="Pro_isomerase"/>
    <property type="match status" value="1"/>
</dbReference>
<feature type="region of interest" description="Disordered" evidence="9">
    <location>
        <begin position="344"/>
        <end position="390"/>
    </location>
</feature>
<comment type="caution">
    <text evidence="12">The sequence shown here is derived from an EMBL/GenBank/DDBJ whole genome shotgun (WGS) entry which is preliminary data.</text>
</comment>
<feature type="compositionally biased region" description="Basic and acidic residues" evidence="9">
    <location>
        <begin position="374"/>
        <end position="387"/>
    </location>
</feature>
<comment type="subcellular location">
    <subcellularLocation>
        <location evidence="2 8">Nucleus</location>
    </subcellularLocation>
</comment>
<evidence type="ECO:0000313" key="12">
    <source>
        <dbReference type="EMBL" id="KAJ8610605.1"/>
    </source>
</evidence>
<dbReference type="SUPFAM" id="SSF50891">
    <property type="entry name" value="Cyclophilin-like"/>
    <property type="match status" value="1"/>
</dbReference>
<dbReference type="Gene3D" id="2.40.100.10">
    <property type="entry name" value="Cyclophilin-like"/>
    <property type="match status" value="1"/>
</dbReference>
<dbReference type="GO" id="GO:0003755">
    <property type="term" value="F:peptidyl-prolyl cis-trans isomerase activity"/>
    <property type="evidence" value="ECO:0007669"/>
    <property type="project" value="UniProtKB-UniRule"/>
</dbReference>
<keyword evidence="13" id="KW-1185">Reference proteome</keyword>
<evidence type="ECO:0000256" key="6">
    <source>
        <dbReference type="ARBA" id="ARBA00023242"/>
    </source>
</evidence>
<sequence>MAVLVQTAVGNVVVDLFVEEECAPLCASFLKLCGAKYYHGCLFYNVQPGCLAQTGDPEGTGRGGTGADNKLITWDGKSRKHDALGLVSLANMGGSGRRVFGSQFFVTLRGEDLGHLDAGGHAVIGEVAEGLEVLRTLSNLYLDEAGRPWEDVRVRHTHVLDDPLNEAPARVPESPTRDRPPREKVMPRVAYGESSKKPKDNLTDYERQEIENEKKAKSQAQVLEMIGDLPHADVEVPKNELFVCKLNKVTEDHDLEIIFSRFGKIESCDIVRDWKTGDSLNFAFITFEEEDAAVAAYRKMNGALVDDSRIKVDFSQSVAKIWSRYTLQYKGAAARERKLKLARQLQHDSGRRGHYAPAESRRRDDDDDDDDEEQSFRRPGDRGRRQEQYQGDRFIRHFERRCAEESAVCELTDMEKAAFVLLQRPIPSHADLVVQAANIDESNRAAAGDDDEEVIRGEEDTNSLDDSVDDDTLAKARKVGRPSKKFKSASAAKASRNSLITSFFKPKIKLGRRLQPQ</sequence>
<evidence type="ECO:0000259" key="11">
    <source>
        <dbReference type="PROSITE" id="PS50102"/>
    </source>
</evidence>
<keyword evidence="4 8" id="KW-0697">Rotamase</keyword>
<feature type="compositionally biased region" description="Basic and acidic residues" evidence="9">
    <location>
        <begin position="175"/>
        <end position="186"/>
    </location>
</feature>
<keyword evidence="5 8" id="KW-0413">Isomerase</keyword>
<gene>
    <name evidence="12" type="ORF">CTAYLR_007177</name>
</gene>
<feature type="domain" description="PPIase cyclophilin-type" evidence="10">
    <location>
        <begin position="6"/>
        <end position="159"/>
    </location>
</feature>
<proteinExistence type="inferred from homology"/>
<feature type="domain" description="RRM" evidence="11">
    <location>
        <begin position="239"/>
        <end position="317"/>
    </location>
</feature>
<feature type="compositionally biased region" description="Basic residues" evidence="9">
    <location>
        <begin position="475"/>
        <end position="487"/>
    </location>
</feature>
<protein>
    <recommendedName>
        <fullName evidence="8">Peptidyl-prolyl cis-trans isomerase</fullName>
        <shortName evidence="8">PPIase</shortName>
        <ecNumber evidence="8">5.2.1.8</ecNumber>
    </recommendedName>
</protein>
<dbReference type="SMART" id="SM00360">
    <property type="entry name" value="RRM"/>
    <property type="match status" value="1"/>
</dbReference>
<dbReference type="PANTHER" id="PTHR45843">
    <property type="entry name" value="PEPTIDYL-PROLYL CIS-TRANS ISOMERASE-LIKE 4"/>
    <property type="match status" value="1"/>
</dbReference>
<feature type="compositionally biased region" description="Acidic residues" evidence="9">
    <location>
        <begin position="460"/>
        <end position="471"/>
    </location>
</feature>
<feature type="compositionally biased region" description="Basic and acidic residues" evidence="9">
    <location>
        <begin position="194"/>
        <end position="203"/>
    </location>
</feature>
<reference evidence="12" key="1">
    <citation type="submission" date="2023-01" db="EMBL/GenBank/DDBJ databases">
        <title>Metagenome sequencing of chrysophaentin producing Chrysophaeum taylorii.</title>
        <authorList>
            <person name="Davison J."/>
            <person name="Bewley C."/>
        </authorList>
    </citation>
    <scope>NUCLEOTIDE SEQUENCE</scope>
    <source>
        <strain evidence="12">NIES-1699</strain>
    </source>
</reference>
<evidence type="ECO:0000256" key="9">
    <source>
        <dbReference type="SAM" id="MobiDB-lite"/>
    </source>
</evidence>
<dbReference type="EMBL" id="JAQMWT010000099">
    <property type="protein sequence ID" value="KAJ8610605.1"/>
    <property type="molecule type" value="Genomic_DNA"/>
</dbReference>
<keyword evidence="3 7" id="KW-0694">RNA-binding</keyword>
<dbReference type="GO" id="GO:0005634">
    <property type="term" value="C:nucleus"/>
    <property type="evidence" value="ECO:0007669"/>
    <property type="project" value="UniProtKB-SubCell"/>
</dbReference>
<dbReference type="AlphaFoldDB" id="A0AAD7XQC9"/>
<evidence type="ECO:0000256" key="2">
    <source>
        <dbReference type="ARBA" id="ARBA00004123"/>
    </source>
</evidence>
<dbReference type="CDD" id="cd12235">
    <property type="entry name" value="RRM_PPIL4"/>
    <property type="match status" value="1"/>
</dbReference>
<evidence type="ECO:0000259" key="10">
    <source>
        <dbReference type="PROSITE" id="PS50072"/>
    </source>
</evidence>
<evidence type="ECO:0000256" key="7">
    <source>
        <dbReference type="PROSITE-ProRule" id="PRU00176"/>
    </source>
</evidence>
<comment type="similarity">
    <text evidence="8">Belongs to the cyclophilin-type PPIase family. PPIL4 subfamily.</text>
</comment>
<dbReference type="InterPro" id="IPR002130">
    <property type="entry name" value="Cyclophilin-type_PPIase_dom"/>
</dbReference>
<dbReference type="PROSITE" id="PS50072">
    <property type="entry name" value="CSA_PPIASE_2"/>
    <property type="match status" value="1"/>
</dbReference>
<dbReference type="EC" id="5.2.1.8" evidence="8"/>
<accession>A0AAD7XQC9</accession>
<dbReference type="Gene3D" id="3.30.70.330">
    <property type="match status" value="1"/>
</dbReference>
<evidence type="ECO:0000256" key="5">
    <source>
        <dbReference type="ARBA" id="ARBA00023235"/>
    </source>
</evidence>
<keyword evidence="6 8" id="KW-0539">Nucleus</keyword>
<evidence type="ECO:0000256" key="8">
    <source>
        <dbReference type="RuleBase" id="RU365081"/>
    </source>
</evidence>
<comment type="function">
    <text evidence="8">PPIases accelerate the folding of proteins. It catalyzes the cis-trans isomerization of proline imidic peptide bonds in oligopeptides.</text>
</comment>
<dbReference type="PANTHER" id="PTHR45843:SF1">
    <property type="entry name" value="PEPTIDYL-PROLYL CIS-TRANS ISOMERASE-LIKE 4"/>
    <property type="match status" value="1"/>
</dbReference>
<dbReference type="InterPro" id="IPR000504">
    <property type="entry name" value="RRM_dom"/>
</dbReference>
<dbReference type="InterPro" id="IPR035542">
    <property type="entry name" value="CRIP"/>
</dbReference>
<dbReference type="Proteomes" id="UP001230188">
    <property type="component" value="Unassembled WGS sequence"/>
</dbReference>
<comment type="catalytic activity">
    <reaction evidence="1 8">
        <text>[protein]-peptidylproline (omega=180) = [protein]-peptidylproline (omega=0)</text>
        <dbReference type="Rhea" id="RHEA:16237"/>
        <dbReference type="Rhea" id="RHEA-COMP:10747"/>
        <dbReference type="Rhea" id="RHEA-COMP:10748"/>
        <dbReference type="ChEBI" id="CHEBI:83833"/>
        <dbReference type="ChEBI" id="CHEBI:83834"/>
        <dbReference type="EC" id="5.2.1.8"/>
    </reaction>
</comment>
<dbReference type="InterPro" id="IPR012677">
    <property type="entry name" value="Nucleotide-bd_a/b_plait_sf"/>
</dbReference>
<dbReference type="SUPFAM" id="SSF54928">
    <property type="entry name" value="RNA-binding domain, RBD"/>
    <property type="match status" value="1"/>
</dbReference>
<name>A0AAD7XQC9_9STRA</name>
<dbReference type="PROSITE" id="PS50102">
    <property type="entry name" value="RRM"/>
    <property type="match status" value="1"/>
</dbReference>
<dbReference type="GO" id="GO:0003723">
    <property type="term" value="F:RNA binding"/>
    <property type="evidence" value="ECO:0007669"/>
    <property type="project" value="UniProtKB-UniRule"/>
</dbReference>
<feature type="region of interest" description="Disordered" evidence="9">
    <location>
        <begin position="443"/>
        <end position="491"/>
    </location>
</feature>